<protein>
    <submittedName>
        <fullName evidence="2">Uncharacterized protein</fullName>
    </submittedName>
</protein>
<evidence type="ECO:0000313" key="2">
    <source>
        <dbReference type="EMBL" id="KAJ7719574.1"/>
    </source>
</evidence>
<dbReference type="AlphaFoldDB" id="A0AAD7HFY5"/>
<dbReference type="EMBL" id="JARKIB010000250">
    <property type="protein sequence ID" value="KAJ7719574.1"/>
    <property type="molecule type" value="Genomic_DNA"/>
</dbReference>
<sequence>MFSNGSMGWGRTCVGSLTKPETNWIETGDVPQQSQHLRRRVDSRVRAVAKAKGGECFEESLGVSSPGCEVEKREMWCIPERIRRAVAMTLRDLRNRRAGGKCNERMPWRMLRKKSQPREGYCSAASRIRRPGGRRRTREDEVGAQEAGSVGPIIPKDPRSTPPHFLLLSPPPPAALKLASRTKRGTRKATIPGRQTNHNY</sequence>
<gene>
    <name evidence="2" type="ORF">B0H16DRAFT_1795113</name>
</gene>
<evidence type="ECO:0000256" key="1">
    <source>
        <dbReference type="SAM" id="MobiDB-lite"/>
    </source>
</evidence>
<proteinExistence type="predicted"/>
<evidence type="ECO:0000313" key="3">
    <source>
        <dbReference type="Proteomes" id="UP001215598"/>
    </source>
</evidence>
<reference evidence="2" key="1">
    <citation type="submission" date="2023-03" db="EMBL/GenBank/DDBJ databases">
        <title>Massive genome expansion in bonnet fungi (Mycena s.s.) driven by repeated elements and novel gene families across ecological guilds.</title>
        <authorList>
            <consortium name="Lawrence Berkeley National Laboratory"/>
            <person name="Harder C.B."/>
            <person name="Miyauchi S."/>
            <person name="Viragh M."/>
            <person name="Kuo A."/>
            <person name="Thoen E."/>
            <person name="Andreopoulos B."/>
            <person name="Lu D."/>
            <person name="Skrede I."/>
            <person name="Drula E."/>
            <person name="Henrissat B."/>
            <person name="Morin E."/>
            <person name="Kohler A."/>
            <person name="Barry K."/>
            <person name="LaButti K."/>
            <person name="Morin E."/>
            <person name="Salamov A."/>
            <person name="Lipzen A."/>
            <person name="Mereny Z."/>
            <person name="Hegedus B."/>
            <person name="Baldrian P."/>
            <person name="Stursova M."/>
            <person name="Weitz H."/>
            <person name="Taylor A."/>
            <person name="Grigoriev I.V."/>
            <person name="Nagy L.G."/>
            <person name="Martin F."/>
            <person name="Kauserud H."/>
        </authorList>
    </citation>
    <scope>NUCLEOTIDE SEQUENCE</scope>
    <source>
        <strain evidence="2">CBHHK182m</strain>
    </source>
</reference>
<dbReference type="Proteomes" id="UP001215598">
    <property type="component" value="Unassembled WGS sequence"/>
</dbReference>
<organism evidence="2 3">
    <name type="scientific">Mycena metata</name>
    <dbReference type="NCBI Taxonomy" id="1033252"/>
    <lineage>
        <taxon>Eukaryota</taxon>
        <taxon>Fungi</taxon>
        <taxon>Dikarya</taxon>
        <taxon>Basidiomycota</taxon>
        <taxon>Agaricomycotina</taxon>
        <taxon>Agaricomycetes</taxon>
        <taxon>Agaricomycetidae</taxon>
        <taxon>Agaricales</taxon>
        <taxon>Marasmiineae</taxon>
        <taxon>Mycenaceae</taxon>
        <taxon>Mycena</taxon>
    </lineage>
</organism>
<keyword evidence="3" id="KW-1185">Reference proteome</keyword>
<name>A0AAD7HFY5_9AGAR</name>
<feature type="region of interest" description="Disordered" evidence="1">
    <location>
        <begin position="129"/>
        <end position="200"/>
    </location>
</feature>
<accession>A0AAD7HFY5</accession>
<comment type="caution">
    <text evidence="2">The sequence shown here is derived from an EMBL/GenBank/DDBJ whole genome shotgun (WGS) entry which is preliminary data.</text>
</comment>